<name>A0ABV0VY01_9TELE</name>
<accession>A0ABV0VY01</accession>
<sequence>GTESLLKQELKPGGHGSACSVNRSGWFLAETCWGTLAPPLPVPPQFKHHLHLVSAGKHGKSFTDTNNCRPVTTPVKPSYFTCSSQPLERKLYHLKGCVACSVICRFSQCESKTEVLGLTSEEYVSSEALCCPLLVALQFPFTSLQVSFWNRADWVNFPCCCHTQVASMVCRKLLFNHNRLQSEWTSTLHCAAVYSSSAIVHFCEKSAVTGLSSGLLTFAACLPLSLHPISCQSM</sequence>
<dbReference type="Proteomes" id="UP001444071">
    <property type="component" value="Unassembled WGS sequence"/>
</dbReference>
<protein>
    <submittedName>
        <fullName evidence="1">Uncharacterized protein</fullName>
    </submittedName>
</protein>
<reference evidence="1 2" key="1">
    <citation type="submission" date="2021-06" db="EMBL/GenBank/DDBJ databases">
        <authorList>
            <person name="Palmer J.M."/>
        </authorList>
    </citation>
    <scope>NUCLEOTIDE SEQUENCE [LARGE SCALE GENOMIC DNA]</scope>
    <source>
        <strain evidence="1 2">XR_2019</strain>
        <tissue evidence="1">Muscle</tissue>
    </source>
</reference>
<comment type="caution">
    <text evidence="1">The sequence shown here is derived from an EMBL/GenBank/DDBJ whole genome shotgun (WGS) entry which is preliminary data.</text>
</comment>
<evidence type="ECO:0000313" key="2">
    <source>
        <dbReference type="Proteomes" id="UP001444071"/>
    </source>
</evidence>
<gene>
    <name evidence="1" type="ORF">XENORESO_010871</name>
</gene>
<evidence type="ECO:0000313" key="1">
    <source>
        <dbReference type="EMBL" id="MEQ2262096.1"/>
    </source>
</evidence>
<feature type="non-terminal residue" evidence="1">
    <location>
        <position position="1"/>
    </location>
</feature>
<organism evidence="1 2">
    <name type="scientific">Xenotaenia resolanae</name>
    <dbReference type="NCBI Taxonomy" id="208358"/>
    <lineage>
        <taxon>Eukaryota</taxon>
        <taxon>Metazoa</taxon>
        <taxon>Chordata</taxon>
        <taxon>Craniata</taxon>
        <taxon>Vertebrata</taxon>
        <taxon>Euteleostomi</taxon>
        <taxon>Actinopterygii</taxon>
        <taxon>Neopterygii</taxon>
        <taxon>Teleostei</taxon>
        <taxon>Neoteleostei</taxon>
        <taxon>Acanthomorphata</taxon>
        <taxon>Ovalentaria</taxon>
        <taxon>Atherinomorphae</taxon>
        <taxon>Cyprinodontiformes</taxon>
        <taxon>Goodeidae</taxon>
        <taxon>Xenotaenia</taxon>
    </lineage>
</organism>
<proteinExistence type="predicted"/>
<dbReference type="EMBL" id="JAHRIM010020053">
    <property type="protein sequence ID" value="MEQ2262096.1"/>
    <property type="molecule type" value="Genomic_DNA"/>
</dbReference>
<keyword evidence="2" id="KW-1185">Reference proteome</keyword>